<dbReference type="InterPro" id="IPR049278">
    <property type="entry name" value="MS_channel_C"/>
</dbReference>
<keyword evidence="3" id="KW-0732">Signal</keyword>
<feature type="transmembrane region" description="Helical" evidence="1">
    <location>
        <begin position="136"/>
        <end position="160"/>
    </location>
</feature>
<comment type="subunit">
    <text evidence="1">Homoheptamer.</text>
</comment>
<dbReference type="Pfam" id="PF00924">
    <property type="entry name" value="MS_channel_2nd"/>
    <property type="match status" value="1"/>
</dbReference>
<feature type="chain" id="PRO_5040797934" description="Small-conductance mechanosensitive channel" evidence="3">
    <location>
        <begin position="29"/>
        <end position="463"/>
    </location>
</feature>
<dbReference type="PROSITE" id="PS50914">
    <property type="entry name" value="BON"/>
    <property type="match status" value="1"/>
</dbReference>
<dbReference type="Pfam" id="PF21082">
    <property type="entry name" value="MS_channel_3rd"/>
    <property type="match status" value="1"/>
</dbReference>
<evidence type="ECO:0000256" key="2">
    <source>
        <dbReference type="SAM" id="MobiDB-lite"/>
    </source>
</evidence>
<comment type="similarity">
    <text evidence="1">Belongs to the MscS (TC 1.A.23) family.</text>
</comment>
<keyword evidence="1" id="KW-1003">Cell membrane</keyword>
<dbReference type="RefSeq" id="WP_219500336.1">
    <property type="nucleotide sequence ID" value="NZ_JAHXDN010000002.1"/>
</dbReference>
<accession>A0A9X1FTX0</accession>
<comment type="caution">
    <text evidence="1">Lacks conserved residue(s) required for the propagation of feature annotation.</text>
</comment>
<keyword evidence="1" id="KW-0407">Ion channel</keyword>
<gene>
    <name evidence="5" type="ORF">KX928_06620</name>
</gene>
<feature type="signal peptide" evidence="3">
    <location>
        <begin position="1"/>
        <end position="28"/>
    </location>
</feature>
<feature type="transmembrane region" description="Helical" evidence="1">
    <location>
        <begin position="206"/>
        <end position="225"/>
    </location>
</feature>
<keyword evidence="1" id="KW-0813">Transport</keyword>
<reference evidence="5" key="1">
    <citation type="submission" date="2021-07" db="EMBL/GenBank/DDBJ databases">
        <title>Roseobacter insulae sp. nov., isolated from a tidal flat.</title>
        <authorList>
            <person name="Park S."/>
            <person name="Yoon J.-H."/>
        </authorList>
    </citation>
    <scope>NUCLEOTIDE SEQUENCE</scope>
    <source>
        <strain evidence="5">YSTF-M11</strain>
    </source>
</reference>
<feature type="region of interest" description="Disordered" evidence="2">
    <location>
        <begin position="406"/>
        <end position="463"/>
    </location>
</feature>
<evidence type="ECO:0000256" key="1">
    <source>
        <dbReference type="RuleBase" id="RU369025"/>
    </source>
</evidence>
<feature type="transmembrane region" description="Helical" evidence="1">
    <location>
        <begin position="180"/>
        <end position="200"/>
    </location>
</feature>
<evidence type="ECO:0000313" key="6">
    <source>
        <dbReference type="Proteomes" id="UP001138661"/>
    </source>
</evidence>
<dbReference type="Pfam" id="PF04972">
    <property type="entry name" value="BON"/>
    <property type="match status" value="1"/>
</dbReference>
<keyword evidence="1" id="KW-0406">Ion transport</keyword>
<proteinExistence type="inferred from homology"/>
<comment type="subcellular location">
    <subcellularLocation>
        <location evidence="1">Cell inner membrane</location>
        <topology evidence="1">Multi-pass membrane protein</topology>
    </subcellularLocation>
</comment>
<keyword evidence="1" id="KW-1133">Transmembrane helix</keyword>
<protein>
    <recommendedName>
        <fullName evidence="1">Small-conductance mechanosensitive channel</fullName>
    </recommendedName>
</protein>
<keyword evidence="6" id="KW-1185">Reference proteome</keyword>
<dbReference type="GO" id="GO:0008381">
    <property type="term" value="F:mechanosensitive monoatomic ion channel activity"/>
    <property type="evidence" value="ECO:0007669"/>
    <property type="project" value="InterPro"/>
</dbReference>
<dbReference type="PANTHER" id="PTHR30221">
    <property type="entry name" value="SMALL-CONDUCTANCE MECHANOSENSITIVE CHANNEL"/>
    <property type="match status" value="1"/>
</dbReference>
<name>A0A9X1FTX0_9RHOB</name>
<comment type="caution">
    <text evidence="5">The sequence shown here is derived from an EMBL/GenBank/DDBJ whole genome shotgun (WGS) entry which is preliminary data.</text>
</comment>
<dbReference type="InterPro" id="IPR007055">
    <property type="entry name" value="BON_dom"/>
</dbReference>
<dbReference type="EMBL" id="JAHXDN010000002">
    <property type="protein sequence ID" value="MBW4707456.1"/>
    <property type="molecule type" value="Genomic_DNA"/>
</dbReference>
<keyword evidence="1" id="KW-0812">Transmembrane</keyword>
<dbReference type="AlphaFoldDB" id="A0A9X1FTX0"/>
<dbReference type="GO" id="GO:0005886">
    <property type="term" value="C:plasma membrane"/>
    <property type="evidence" value="ECO:0007669"/>
    <property type="project" value="UniProtKB-SubCell"/>
</dbReference>
<comment type="function">
    <text evidence="1">Mechanosensitive channel that participates in the regulation of osmotic pressure changes within the cell, opening in response to stretch forces in the membrane lipid bilayer, without the need for other proteins. Contributes to normal resistance to hypoosmotic shock. Forms an ion channel of 1.0 nanosiemens conductance with a slight preference for anions.</text>
</comment>
<evidence type="ECO:0000259" key="4">
    <source>
        <dbReference type="PROSITE" id="PS50914"/>
    </source>
</evidence>
<feature type="domain" description="BON" evidence="4">
    <location>
        <begin position="50"/>
        <end position="116"/>
    </location>
</feature>
<keyword evidence="1" id="KW-0997">Cell inner membrane</keyword>
<keyword evidence="1" id="KW-0472">Membrane</keyword>
<dbReference type="PANTHER" id="PTHR30221:SF1">
    <property type="entry name" value="SMALL-CONDUCTANCE MECHANOSENSITIVE CHANNEL"/>
    <property type="match status" value="1"/>
</dbReference>
<evidence type="ECO:0000313" key="5">
    <source>
        <dbReference type="EMBL" id="MBW4707456.1"/>
    </source>
</evidence>
<organism evidence="5 6">
    <name type="scientific">Roseobacter insulae</name>
    <dbReference type="NCBI Taxonomy" id="2859783"/>
    <lineage>
        <taxon>Bacteria</taxon>
        <taxon>Pseudomonadati</taxon>
        <taxon>Pseudomonadota</taxon>
        <taxon>Alphaproteobacteria</taxon>
        <taxon>Rhodobacterales</taxon>
        <taxon>Roseobacteraceae</taxon>
        <taxon>Roseobacter</taxon>
    </lineage>
</organism>
<dbReference type="Proteomes" id="UP001138661">
    <property type="component" value="Unassembled WGS sequence"/>
</dbReference>
<dbReference type="InterPro" id="IPR045275">
    <property type="entry name" value="MscS_archaea/bacteria_type"/>
</dbReference>
<feature type="compositionally biased region" description="Polar residues" evidence="2">
    <location>
        <begin position="406"/>
        <end position="420"/>
    </location>
</feature>
<sequence>MTSFRMHHFRRFLAGFLLGAFIGTTAVAQETQDPEISAPDQTVALEPTASDTRIAERIQDIFEATNWFGNPTVRVQEGVAFLDGTVANSDHRSWARDLAAKTDGVVAVVNRLEVEQTVSWTLDPARRELRHFMQQAIAAMPLVLLSVFILPLSWMLARLVSRIARWMMGDGVGSPFLKDIIARTISFPFFLLGLYLVLQVAGLTQLALSVMGGAGVLGIVIGFAFRDIAENFLASLLLSIRQPFMRGDWIRVDGQEGLVQSMNTRSTVLISGEGNHIQIPNSAVFKNTIENFSAAAKRRATFDIGIGYDASVAQVQQIITNLLTENETVYDDPPPMVLVDSLGASTVNIKVYYWYDFSRLSPLKLKSALLRQAKKALTEGGISMPDEAREVIFPQGIPIINAQEEATTASGGPVTITDSAPQAHEPAHSKIDADLTNETEDLQQQVTARVEEGEEDLLTRNGT</sequence>
<evidence type="ECO:0000256" key="3">
    <source>
        <dbReference type="SAM" id="SignalP"/>
    </source>
</evidence>
<dbReference type="InterPro" id="IPR006685">
    <property type="entry name" value="MscS_channel_2nd"/>
</dbReference>